<evidence type="ECO:0000259" key="2">
    <source>
        <dbReference type="SMART" id="SM00382"/>
    </source>
</evidence>
<dbReference type="Pfam" id="PF23232">
    <property type="entry name" value="AAA_lid_13"/>
    <property type="match status" value="1"/>
</dbReference>
<name>A0ABQ9S9G9_9PEZI</name>
<feature type="compositionally biased region" description="Basic and acidic residues" evidence="1">
    <location>
        <begin position="113"/>
        <end position="124"/>
    </location>
</feature>
<feature type="compositionally biased region" description="Basic residues" evidence="1">
    <location>
        <begin position="125"/>
        <end position="134"/>
    </location>
</feature>
<evidence type="ECO:0000313" key="3">
    <source>
        <dbReference type="EMBL" id="KAK1529691.1"/>
    </source>
</evidence>
<comment type="caution">
    <text evidence="3">The sequence shown here is derived from an EMBL/GenBank/DDBJ whole genome shotgun (WGS) entry which is preliminary data.</text>
</comment>
<dbReference type="Pfam" id="PF00004">
    <property type="entry name" value="AAA"/>
    <property type="match status" value="1"/>
</dbReference>
<dbReference type="EMBL" id="MOPA01000010">
    <property type="protein sequence ID" value="KAK1529691.1"/>
    <property type="molecule type" value="Genomic_DNA"/>
</dbReference>
<feature type="region of interest" description="Disordered" evidence="1">
    <location>
        <begin position="113"/>
        <end position="162"/>
    </location>
</feature>
<dbReference type="CDD" id="cd19481">
    <property type="entry name" value="RecA-like_protease"/>
    <property type="match status" value="1"/>
</dbReference>
<organism evidence="3 4">
    <name type="scientific">Colletotrichum paranaense</name>
    <dbReference type="NCBI Taxonomy" id="1914294"/>
    <lineage>
        <taxon>Eukaryota</taxon>
        <taxon>Fungi</taxon>
        <taxon>Dikarya</taxon>
        <taxon>Ascomycota</taxon>
        <taxon>Pezizomycotina</taxon>
        <taxon>Sordariomycetes</taxon>
        <taxon>Hypocreomycetidae</taxon>
        <taxon>Glomerellales</taxon>
        <taxon>Glomerellaceae</taxon>
        <taxon>Colletotrichum</taxon>
        <taxon>Colletotrichum acutatum species complex</taxon>
    </lineage>
</organism>
<sequence>MSTTGKEQVVPSDMLEASGSSGQTQSDSTMATTTTVDDNGAQQEGHDEMTHSPVKCRIDAILGSLTLMGSYLRNMSQTVESIDSGDKKSLLETTLQQHLEDFHCVQESVRALSHEINENNEERRSRSRTTHRRSERGLERSDSGSPGSHSTHEPRRRQRSVSTSSFIRGRVCIAKLNYRPWREVAVDYHEKSEYFAIDIPSNEPTRVELFRPRDPGYQRQPHDVNRSTIPVASQQDQLIPERIRVNSFRLRRFITSATEESHSQRMSPQQAFHVLRPFKVLFELEGRLRDLIDHLENSRKALEDKTEEEYLAQLNDAELEPVIDGVYQNDPGSDSTDVREMTAYILDLRCLQEFIQTRLNPRVEHIKRMDEPVKFSELWYIFPQGSLIISRDPKIPQKVWKVMGRGGGRWSRRVQYDEVPNPVIDDFTPFVVECFCLDFNGEQYIPVWQRFTLSEFDGTQAINDLPIVPIQVAEREESLFSRALVEERGRKFIELVSAGAQHRYFSGRNLHLTLRGTKLAALGREAARSSLEYTERFDSEVIVDMTRAIEEVPAWISPIELPADAPDSTGELAAVYRNRRLGPIAFNDTDMGVSAFLVSERPCLPIIHDIHGNDLLQPITNPPEPWNDLELPTGHKELVQSLIKSHFSQDKSRKMHLDLVRDKGRGVIILLHGVPGVGKTSTAECVAQAYSRPLLPITCGDLGLHPNEVESKLQEIFRLAHAWNCVLLLDEADIFLAQRTTTDMQRNALVSADCFEVFLRVLEYYEGILFLTTNRVGTFDEAFKSRIHMSLYYPPLAEIQTARIWSSHIRKVKANGVQIDEQDILAFAQQIWTIQGRPERGPVWNGRQIRNAFQSAIALAGYHTETGEQIHLTRENFRRVGEVSDQFSRYIYKTKLSHTDADLNRAGGIRRDEFGSDPNTRPAVSWGEKTERALRRIGSGG</sequence>
<dbReference type="GeneID" id="85380160"/>
<protein>
    <recommendedName>
        <fullName evidence="2">AAA+ ATPase domain-containing protein</fullName>
    </recommendedName>
</protein>
<proteinExistence type="predicted"/>
<feature type="region of interest" description="Disordered" evidence="1">
    <location>
        <begin position="1"/>
        <end position="52"/>
    </location>
</feature>
<keyword evidence="4" id="KW-1185">Reference proteome</keyword>
<gene>
    <name evidence="3" type="ORF">CPAR01_12003</name>
</gene>
<dbReference type="PANTHER" id="PTHR46411">
    <property type="entry name" value="FAMILY ATPASE, PUTATIVE-RELATED"/>
    <property type="match status" value="1"/>
</dbReference>
<feature type="compositionally biased region" description="Low complexity" evidence="1">
    <location>
        <begin position="18"/>
        <end position="38"/>
    </location>
</feature>
<dbReference type="PANTHER" id="PTHR46411:SF2">
    <property type="entry name" value="AAA+ ATPASE DOMAIN-CONTAINING PROTEIN"/>
    <property type="match status" value="1"/>
</dbReference>
<dbReference type="InterPro" id="IPR056599">
    <property type="entry name" value="AAA_lid_fung"/>
</dbReference>
<dbReference type="InterPro" id="IPR027417">
    <property type="entry name" value="P-loop_NTPase"/>
</dbReference>
<dbReference type="Proteomes" id="UP001241169">
    <property type="component" value="Unassembled WGS sequence"/>
</dbReference>
<accession>A0ABQ9S9G9</accession>
<dbReference type="InterPro" id="IPR003959">
    <property type="entry name" value="ATPase_AAA_core"/>
</dbReference>
<reference evidence="3 4" key="1">
    <citation type="submission" date="2016-10" db="EMBL/GenBank/DDBJ databases">
        <title>The genome sequence of Colletotrichum fioriniae PJ7.</title>
        <authorList>
            <person name="Baroncelli R."/>
        </authorList>
    </citation>
    <scope>NUCLEOTIDE SEQUENCE [LARGE SCALE GENOMIC DNA]</scope>
    <source>
        <strain evidence="3 4">IMI 384185</strain>
    </source>
</reference>
<dbReference type="SUPFAM" id="SSF52540">
    <property type="entry name" value="P-loop containing nucleoside triphosphate hydrolases"/>
    <property type="match status" value="1"/>
</dbReference>
<dbReference type="SMART" id="SM00382">
    <property type="entry name" value="AAA"/>
    <property type="match status" value="1"/>
</dbReference>
<evidence type="ECO:0000313" key="4">
    <source>
        <dbReference type="Proteomes" id="UP001241169"/>
    </source>
</evidence>
<dbReference type="Gene3D" id="3.40.50.300">
    <property type="entry name" value="P-loop containing nucleotide triphosphate hydrolases"/>
    <property type="match status" value="1"/>
</dbReference>
<dbReference type="Pfam" id="PF22942">
    <property type="entry name" value="DUF7025"/>
    <property type="match status" value="1"/>
</dbReference>
<feature type="region of interest" description="Disordered" evidence="1">
    <location>
        <begin position="909"/>
        <end position="929"/>
    </location>
</feature>
<dbReference type="InterPro" id="IPR054289">
    <property type="entry name" value="DUF7025"/>
</dbReference>
<dbReference type="RefSeq" id="XP_060345046.1">
    <property type="nucleotide sequence ID" value="XM_060496261.1"/>
</dbReference>
<feature type="domain" description="AAA+ ATPase" evidence="2">
    <location>
        <begin position="665"/>
        <end position="797"/>
    </location>
</feature>
<evidence type="ECO:0000256" key="1">
    <source>
        <dbReference type="SAM" id="MobiDB-lite"/>
    </source>
</evidence>
<dbReference type="InterPro" id="IPR003593">
    <property type="entry name" value="AAA+_ATPase"/>
</dbReference>